<evidence type="ECO:0000256" key="4">
    <source>
        <dbReference type="RuleBase" id="RU000411"/>
    </source>
</evidence>
<feature type="signal peptide" evidence="5">
    <location>
        <begin position="1"/>
        <end position="20"/>
    </location>
</feature>
<gene>
    <name evidence="7" type="ORF">LSINAPIS_LOCUS3924</name>
</gene>
<dbReference type="Gene3D" id="2.30.39.10">
    <property type="entry name" value="Alpha-1-antitrypsin, domain 1"/>
    <property type="match status" value="1"/>
</dbReference>
<keyword evidence="3" id="KW-0722">Serine protease inhibitor</keyword>
<protein>
    <recommendedName>
        <fullName evidence="6">Serpin domain-containing protein</fullName>
    </recommendedName>
</protein>
<dbReference type="PANTHER" id="PTHR11461:SF211">
    <property type="entry name" value="GH10112P-RELATED"/>
    <property type="match status" value="1"/>
</dbReference>
<dbReference type="Pfam" id="PF00079">
    <property type="entry name" value="Serpin"/>
    <property type="match status" value="1"/>
</dbReference>
<dbReference type="CDD" id="cd00172">
    <property type="entry name" value="serpin"/>
    <property type="match status" value="1"/>
</dbReference>
<dbReference type="Proteomes" id="UP000324832">
    <property type="component" value="Unassembled WGS sequence"/>
</dbReference>
<sequence>MIVYNCVTLVLLSLLPHIHNKLIADGLRSKLASIVLSKTNTSTAIVSLPLRLALCKLTQHAEGEAKSELLSILGFQTEGKLSVCLSAVQNVLTTLESFDFIMLSRILTNDTDEYTNTFLKPSFSVQVDKVKYHQNNSAVNYVNNLISTKTLQRLKYILNNDDINNRTSLMLVSAVYFKMTWEIPFDLKKTRISKFRGFDRNISLVPMMSQDNLYLFLIDDGLGLKMIDIKLATQGLSMFIVLPDDANSMAYFLSSVLTEPNFIRSIKNRMKLRMLTLNLPRFKIKSLVNWKWDLQQMGLQKIFLSNETGLDSALKNNTKRHLYVSGVKQKTFIEVDEMGVLRGDGLRHEFERSQDDIISMTNPTLEFTADKPFYFSILIHYDLSDYKNTEDLLNGVYYGPQ</sequence>
<comment type="similarity">
    <text evidence="1 4">Belongs to the serpin family.</text>
</comment>
<evidence type="ECO:0000259" key="6">
    <source>
        <dbReference type="SMART" id="SM00093"/>
    </source>
</evidence>
<evidence type="ECO:0000256" key="1">
    <source>
        <dbReference type="ARBA" id="ARBA00009500"/>
    </source>
</evidence>
<dbReference type="InterPro" id="IPR036186">
    <property type="entry name" value="Serpin_sf"/>
</dbReference>
<evidence type="ECO:0000256" key="5">
    <source>
        <dbReference type="SAM" id="SignalP"/>
    </source>
</evidence>
<dbReference type="InterPro" id="IPR042178">
    <property type="entry name" value="Serpin_sf_1"/>
</dbReference>
<name>A0A5E4Q1M2_9NEOP</name>
<reference evidence="7 8" key="1">
    <citation type="submission" date="2017-07" db="EMBL/GenBank/DDBJ databases">
        <authorList>
            <person name="Talla V."/>
            <person name="Backstrom N."/>
        </authorList>
    </citation>
    <scope>NUCLEOTIDE SEQUENCE [LARGE SCALE GENOMIC DNA]</scope>
</reference>
<dbReference type="GO" id="GO:0005615">
    <property type="term" value="C:extracellular space"/>
    <property type="evidence" value="ECO:0007669"/>
    <property type="project" value="InterPro"/>
</dbReference>
<evidence type="ECO:0000256" key="2">
    <source>
        <dbReference type="ARBA" id="ARBA00022690"/>
    </source>
</evidence>
<dbReference type="AlphaFoldDB" id="A0A5E4Q1M2"/>
<keyword evidence="5" id="KW-0732">Signal</keyword>
<organism evidence="7 8">
    <name type="scientific">Leptidea sinapis</name>
    <dbReference type="NCBI Taxonomy" id="189913"/>
    <lineage>
        <taxon>Eukaryota</taxon>
        <taxon>Metazoa</taxon>
        <taxon>Ecdysozoa</taxon>
        <taxon>Arthropoda</taxon>
        <taxon>Hexapoda</taxon>
        <taxon>Insecta</taxon>
        <taxon>Pterygota</taxon>
        <taxon>Neoptera</taxon>
        <taxon>Endopterygota</taxon>
        <taxon>Lepidoptera</taxon>
        <taxon>Glossata</taxon>
        <taxon>Ditrysia</taxon>
        <taxon>Papilionoidea</taxon>
        <taxon>Pieridae</taxon>
        <taxon>Dismorphiinae</taxon>
        <taxon>Leptidea</taxon>
    </lineage>
</organism>
<dbReference type="InterPro" id="IPR042185">
    <property type="entry name" value="Serpin_sf_2"/>
</dbReference>
<accession>A0A5E4Q1M2</accession>
<dbReference type="PANTHER" id="PTHR11461">
    <property type="entry name" value="SERINE PROTEASE INHIBITOR, SERPIN"/>
    <property type="match status" value="1"/>
</dbReference>
<evidence type="ECO:0000313" key="7">
    <source>
        <dbReference type="EMBL" id="VVC91197.1"/>
    </source>
</evidence>
<dbReference type="SMART" id="SM00093">
    <property type="entry name" value="SERPIN"/>
    <property type="match status" value="1"/>
</dbReference>
<dbReference type="SUPFAM" id="SSF56574">
    <property type="entry name" value="Serpins"/>
    <property type="match status" value="1"/>
</dbReference>
<dbReference type="Gene3D" id="3.30.497.10">
    <property type="entry name" value="Antithrombin, subunit I, domain 2"/>
    <property type="match status" value="1"/>
</dbReference>
<dbReference type="EMBL" id="FZQP02001003">
    <property type="protein sequence ID" value="VVC91197.1"/>
    <property type="molecule type" value="Genomic_DNA"/>
</dbReference>
<feature type="chain" id="PRO_5022722999" description="Serpin domain-containing protein" evidence="5">
    <location>
        <begin position="21"/>
        <end position="401"/>
    </location>
</feature>
<dbReference type="GO" id="GO:0004867">
    <property type="term" value="F:serine-type endopeptidase inhibitor activity"/>
    <property type="evidence" value="ECO:0007669"/>
    <property type="project" value="UniProtKB-KW"/>
</dbReference>
<proteinExistence type="inferred from homology"/>
<dbReference type="InterPro" id="IPR000215">
    <property type="entry name" value="Serpin_fam"/>
</dbReference>
<keyword evidence="2" id="KW-0646">Protease inhibitor</keyword>
<keyword evidence="8" id="KW-1185">Reference proteome</keyword>
<dbReference type="InterPro" id="IPR023796">
    <property type="entry name" value="Serpin_dom"/>
</dbReference>
<evidence type="ECO:0000256" key="3">
    <source>
        <dbReference type="ARBA" id="ARBA00022900"/>
    </source>
</evidence>
<feature type="domain" description="Serpin" evidence="6">
    <location>
        <begin position="29"/>
        <end position="400"/>
    </location>
</feature>
<evidence type="ECO:0000313" key="8">
    <source>
        <dbReference type="Proteomes" id="UP000324832"/>
    </source>
</evidence>